<dbReference type="PANTHER" id="PTHR31972">
    <property type="entry name" value="EXPRESSED PROTEIN"/>
    <property type="match status" value="1"/>
</dbReference>
<evidence type="ECO:0000313" key="1">
    <source>
        <dbReference type="EMBL" id="RYR55274.1"/>
    </source>
</evidence>
<evidence type="ECO:0000313" key="2">
    <source>
        <dbReference type="Proteomes" id="UP000289738"/>
    </source>
</evidence>
<dbReference type="EMBL" id="SDMP01000006">
    <property type="protein sequence ID" value="RYR55275.1"/>
    <property type="molecule type" value="Genomic_DNA"/>
</dbReference>
<dbReference type="Pfam" id="PF05910">
    <property type="entry name" value="DUF868"/>
    <property type="match status" value="1"/>
</dbReference>
<dbReference type="Gramene" id="arahy.Tifrunner.gnm2.ann2.Ah06g400600.1">
    <property type="protein sequence ID" value="arahy.Tifrunner.gnm2.ann2.Ah06g400600.1-CDS"/>
    <property type="gene ID" value="arahy.Tifrunner.gnm2.ann2.Ah06g400600"/>
</dbReference>
<protein>
    <submittedName>
        <fullName evidence="1">Uncharacterized protein</fullName>
    </submittedName>
</protein>
<dbReference type="Proteomes" id="UP000289738">
    <property type="component" value="Chromosome A06"/>
</dbReference>
<organism evidence="1 2">
    <name type="scientific">Arachis hypogaea</name>
    <name type="common">Peanut</name>
    <dbReference type="NCBI Taxonomy" id="3818"/>
    <lineage>
        <taxon>Eukaryota</taxon>
        <taxon>Viridiplantae</taxon>
        <taxon>Streptophyta</taxon>
        <taxon>Embryophyta</taxon>
        <taxon>Tracheophyta</taxon>
        <taxon>Spermatophyta</taxon>
        <taxon>Magnoliopsida</taxon>
        <taxon>eudicotyledons</taxon>
        <taxon>Gunneridae</taxon>
        <taxon>Pentapetalae</taxon>
        <taxon>rosids</taxon>
        <taxon>fabids</taxon>
        <taxon>Fabales</taxon>
        <taxon>Fabaceae</taxon>
        <taxon>Papilionoideae</taxon>
        <taxon>50 kb inversion clade</taxon>
        <taxon>dalbergioids sensu lato</taxon>
        <taxon>Dalbergieae</taxon>
        <taxon>Pterocarpus clade</taxon>
        <taxon>Arachis</taxon>
    </lineage>
</organism>
<name>A0A445CWL8_ARAHY</name>
<dbReference type="AlphaFoldDB" id="A0A445CWL8"/>
<accession>A0A445CWL8</accession>
<dbReference type="EMBL" id="SDMP01000006">
    <property type="protein sequence ID" value="RYR55274.1"/>
    <property type="molecule type" value="Genomic_DNA"/>
</dbReference>
<dbReference type="STRING" id="3818.A0A445CWL8"/>
<dbReference type="OrthoDB" id="1894291at2759"/>
<proteinExistence type="predicted"/>
<gene>
    <name evidence="1" type="ORF">Ahy_A06g030512</name>
</gene>
<sequence length="362" mass="41269">MSFLSCFHLSKTSDDCPPHPPLRQQLFLTTQTSYTYQTAAGTVTVTWSQSIFGRSLQLHLHNHHPFNPPTFNLRINAFPFSFRNKKRGHKSLSHNIRIFWNLSKARFGNRPEPESNYLLALTLDDSIALLVGDVPLKDACATCKARDPENRQVLVTRKEYVDVDANGVSNRVYSTSATIAGRTRELEVEYHGGGGDDSENSRLLFSFDGEKVLEVKRLRWKFRGNERVEIGEGGHVQITWDVHNWLFKKEEYQHYYNNYNNSYNNKNKNYYYNNLGKSDDGHAVFMFKFEEDEDFGETYWNDSECGKTGKSLLLSSSSFSLSSSLGSFGGSSSVMEWSNLEESELIGPVGLTLLVHAWRIGI</sequence>
<comment type="caution">
    <text evidence="1">The sequence shown here is derived from an EMBL/GenBank/DDBJ whole genome shotgun (WGS) entry which is preliminary data.</text>
</comment>
<dbReference type="PANTHER" id="PTHR31972:SF78">
    <property type="entry name" value="DUF868 FAMILY PROTEIN"/>
    <property type="match status" value="1"/>
</dbReference>
<keyword evidence="2" id="KW-1185">Reference proteome</keyword>
<reference evidence="1 2" key="1">
    <citation type="submission" date="2019-01" db="EMBL/GenBank/DDBJ databases">
        <title>Sequencing of cultivated peanut Arachis hypogaea provides insights into genome evolution and oil improvement.</title>
        <authorList>
            <person name="Chen X."/>
        </authorList>
    </citation>
    <scope>NUCLEOTIDE SEQUENCE [LARGE SCALE GENOMIC DNA]</scope>
    <source>
        <strain evidence="2">cv. Fuhuasheng</strain>
        <strain evidence="1">GDAAS-fuhuasheng2018</strain>
        <tissue evidence="1">Leaves</tissue>
    </source>
</reference>
<dbReference type="InterPro" id="IPR008586">
    <property type="entry name" value="DUF868_pln"/>
</dbReference>